<evidence type="ECO:0000256" key="1">
    <source>
        <dbReference type="SAM" id="SignalP"/>
    </source>
</evidence>
<accession>A0A1M6GTU8</accession>
<name>A0A1M6GTU8_9FIRM</name>
<proteinExistence type="predicted"/>
<dbReference type="RefSeq" id="WP_084062212.1">
    <property type="nucleotide sequence ID" value="NZ_FQZM01000020.1"/>
</dbReference>
<sequence>MSRSMRKIWSVLAVLMVLSLVLSSAAYAAPLAVQVTAQNNMVYNYDYTKLGTSQALANHFRNSFSWAFTNGNKIVIDDSSGVKVDFDSTFKYGGKYADTVQAVLSGKEPQGQPLQPTHNVVEENGQAVPKPVGQESLEVVSVSAINASKIKVTFSNGQTVEITDFTPSPLVPGENQVTFTYQGKEYTATVNFKSVYSLVITNKDDLLADSEAGKLLADGRTQMYVEATIYGPDGQVDTDFAGTAVFVSKLGLSSAQAECAFDKGKARFQVTLRNSNTDVTDEIKVRIKSTEVQDIVGLETDPIQLTYKAYNPTGGGGETTIRTYIVDSIKSADMADRVDIYIGGVANSDVDAVKEAIKNQVKIYNPRNQKIDIVDIANVVLLRRDSSVSASYVFTALLNLPAYNANGYTLDALQRQVMEDNAYNYYAIEPSAATVRLAEDTDVANNKFMLIDKFAPTAYGVKAFNNDASFLPANTLMAVFSEPVNRLTAENPENWVLNGHKLTANDVKEIRVLDIPTEEPLADDYSAVQKGKERNTVFITLTNTAVKLYLVDGQNLLQAKSIADWAGLTDLSDNNKITTQDFVFEYKKPEVQPGIGLTKESPEQFVITVNEPIYTDENATRKVDLSAAGQLNVQLLEQGGTVIENLRESDYRVVPLQDDQFILELTRDWTQILKDNGGNVAYHNKVFKVSLKGNLYDVYGNLVSSDSKALSASVTIPEDTESPDVKECIFADPVTGAATITMTEPVQLYDNVRGDFIAPARTPSVEQELGDGVPVPTFEYVKVSEGTVSAGTKVEGEIYGTPVDEHDVKFNVRPKMQLEAGDWKLVVRQISDDVGNTMKTREFPFTIKADQPPVPLGDNTVDPYIIWAYADDDKKGDGHDYIYILYSRQMEIRAIRAETYDINGKQVTQDANITSQPVVLYRQNNDPNNENYNNFYGDGKDAKGNSVSMDADMGVWRGQLVTIQLPADFIVAGDDIDGDKDGKGVGFKNVLTVPTTLKAIDDGNPATTEELLFDNNDGVNQFELKFDKGYGVNGIGLDGSKKGKVPAITNSKYQTVEAYISGAAPQPPVVEISSITDQTVEAGKTVDVTVTTTPADAVVIASSSDTSKATVAVNGNKLTVTGVAAGEVTITVTAKKDGYSDGTATFKVTVTAPVTAWPEQMEGEPVVNYAEIIDKTYATITIKPEYVDKVTAVTILGRAASKQQNAPNMWRAEVPNGTKKEDLVGKIEIKMQETPPPGTVNAIKEIRANVDFLGVTYVWVFLNDGVTATSVTANGQALQNKGDKWEGVLNGLKEGDSVKVVVTTSAGTDEKTVFVQKL</sequence>
<feature type="chain" id="PRO_5011957590" evidence="1">
    <location>
        <begin position="29"/>
        <end position="1318"/>
    </location>
</feature>
<feature type="domain" description="BIG2" evidence="2">
    <location>
        <begin position="1068"/>
        <end position="1144"/>
    </location>
</feature>
<dbReference type="STRING" id="1121432.SAMN02745219_01830"/>
<dbReference type="InterPro" id="IPR003343">
    <property type="entry name" value="Big_2"/>
</dbReference>
<feature type="signal peptide" evidence="1">
    <location>
        <begin position="1"/>
        <end position="28"/>
    </location>
</feature>
<dbReference type="Pfam" id="PF02368">
    <property type="entry name" value="Big_2"/>
    <property type="match status" value="1"/>
</dbReference>
<keyword evidence="1" id="KW-0732">Signal</keyword>
<evidence type="ECO:0000313" key="3">
    <source>
        <dbReference type="EMBL" id="SHJ13373.1"/>
    </source>
</evidence>
<reference evidence="4" key="1">
    <citation type="submission" date="2016-11" db="EMBL/GenBank/DDBJ databases">
        <authorList>
            <person name="Varghese N."/>
            <person name="Submissions S."/>
        </authorList>
    </citation>
    <scope>NUCLEOTIDE SEQUENCE [LARGE SCALE GENOMIC DNA]</scope>
    <source>
        <strain evidence="4">DSM 16057</strain>
    </source>
</reference>
<dbReference type="SMART" id="SM00635">
    <property type="entry name" value="BID_2"/>
    <property type="match status" value="1"/>
</dbReference>
<evidence type="ECO:0000313" key="4">
    <source>
        <dbReference type="Proteomes" id="UP000184529"/>
    </source>
</evidence>
<gene>
    <name evidence="3" type="ORF">SAMN02745219_01830</name>
</gene>
<keyword evidence="4" id="KW-1185">Reference proteome</keyword>
<dbReference type="Proteomes" id="UP000184529">
    <property type="component" value="Unassembled WGS sequence"/>
</dbReference>
<organism evidence="3 4">
    <name type="scientific">Desulfofundulus thermosubterraneus DSM 16057</name>
    <dbReference type="NCBI Taxonomy" id="1121432"/>
    <lineage>
        <taxon>Bacteria</taxon>
        <taxon>Bacillati</taxon>
        <taxon>Bacillota</taxon>
        <taxon>Clostridia</taxon>
        <taxon>Eubacteriales</taxon>
        <taxon>Peptococcaceae</taxon>
        <taxon>Desulfofundulus</taxon>
    </lineage>
</organism>
<dbReference type="OrthoDB" id="1921608at2"/>
<evidence type="ECO:0000259" key="2">
    <source>
        <dbReference type="SMART" id="SM00635"/>
    </source>
</evidence>
<protein>
    <submittedName>
        <fullName evidence="3">Ig-like domain (Group 2)</fullName>
    </submittedName>
</protein>
<dbReference type="EMBL" id="FQZM01000020">
    <property type="protein sequence ID" value="SHJ13373.1"/>
    <property type="molecule type" value="Genomic_DNA"/>
</dbReference>
<dbReference type="Gene3D" id="2.60.40.1080">
    <property type="match status" value="1"/>
</dbReference>